<comment type="caution">
    <text evidence="1">The sequence shown here is derived from an EMBL/GenBank/DDBJ whole genome shotgun (WGS) entry which is preliminary data.</text>
</comment>
<accession>A0A553NT87</accession>
<gene>
    <name evidence="1" type="ORF">TCAL_12837</name>
</gene>
<name>A0A553NT87_TIGCA</name>
<evidence type="ECO:0000313" key="1">
    <source>
        <dbReference type="EMBL" id="TRY68633.1"/>
    </source>
</evidence>
<dbReference type="EMBL" id="VCGU01000010">
    <property type="protein sequence ID" value="TRY68633.1"/>
    <property type="molecule type" value="Genomic_DNA"/>
</dbReference>
<evidence type="ECO:0000313" key="2">
    <source>
        <dbReference type="Proteomes" id="UP000318571"/>
    </source>
</evidence>
<sequence>MTGISRDGFDVIDYYVLGRPVLLCLPGHQLGLRDLEAPSPPLAQLHPDRHPLHLLHPSQDPQHLRFHLGNLLDHQVFQESLEELGYLQHHQGHPLLALLGRLDPLDLLVDLSGPFGHPHQSCPVFRPLRRFRHPLFRRQLLDHQQFPKDPVVRAAPLVHRDLELLSDRELQRVHYLQLHLFVHQVQLNRHHPFLPQHLGLQDHRAVQKLPFVQGFPWNPSFLPDPWGLLGLGAQ</sequence>
<dbReference type="Proteomes" id="UP000318571">
    <property type="component" value="Chromosome 1"/>
</dbReference>
<reference evidence="1 2" key="1">
    <citation type="journal article" date="2018" name="Nat. Ecol. Evol.">
        <title>Genomic signatures of mitonuclear coevolution across populations of Tigriopus californicus.</title>
        <authorList>
            <person name="Barreto F.S."/>
            <person name="Watson E.T."/>
            <person name="Lima T.G."/>
            <person name="Willett C.S."/>
            <person name="Edmands S."/>
            <person name="Li W."/>
            <person name="Burton R.S."/>
        </authorList>
    </citation>
    <scope>NUCLEOTIDE SEQUENCE [LARGE SCALE GENOMIC DNA]</scope>
    <source>
        <strain evidence="1 2">San Diego</strain>
    </source>
</reference>
<proteinExistence type="predicted"/>
<organism evidence="1 2">
    <name type="scientific">Tigriopus californicus</name>
    <name type="common">Marine copepod</name>
    <dbReference type="NCBI Taxonomy" id="6832"/>
    <lineage>
        <taxon>Eukaryota</taxon>
        <taxon>Metazoa</taxon>
        <taxon>Ecdysozoa</taxon>
        <taxon>Arthropoda</taxon>
        <taxon>Crustacea</taxon>
        <taxon>Multicrustacea</taxon>
        <taxon>Hexanauplia</taxon>
        <taxon>Copepoda</taxon>
        <taxon>Harpacticoida</taxon>
        <taxon>Harpacticidae</taxon>
        <taxon>Tigriopus</taxon>
    </lineage>
</organism>
<keyword evidence="2" id="KW-1185">Reference proteome</keyword>
<protein>
    <submittedName>
        <fullName evidence="1">Uncharacterized protein</fullName>
    </submittedName>
</protein>
<dbReference type="AlphaFoldDB" id="A0A553NT87"/>